<name>A0A455BGP2_PHYMC</name>
<feature type="compositionally biased region" description="Polar residues" evidence="12">
    <location>
        <begin position="217"/>
        <end position="238"/>
    </location>
</feature>
<evidence type="ECO:0000256" key="10">
    <source>
        <dbReference type="PROSITE-ProRule" id="PRU00108"/>
    </source>
</evidence>
<dbReference type="InterPro" id="IPR009057">
    <property type="entry name" value="Homeodomain-like_sf"/>
</dbReference>
<dbReference type="AlphaFoldDB" id="A0A455BGP2"/>
<feature type="compositionally biased region" description="Low complexity" evidence="12">
    <location>
        <begin position="84"/>
        <end position="94"/>
    </location>
</feature>
<dbReference type="CTD" id="3221"/>
<dbReference type="Gene3D" id="1.10.10.60">
    <property type="entry name" value="Homeodomain-like"/>
    <property type="match status" value="1"/>
</dbReference>
<dbReference type="GO" id="GO:0009952">
    <property type="term" value="P:anterior/posterior pattern specification"/>
    <property type="evidence" value="ECO:0007669"/>
    <property type="project" value="Ensembl"/>
</dbReference>
<dbReference type="RefSeq" id="XP_028347083.1">
    <property type="nucleotide sequence ID" value="XM_028491282.2"/>
</dbReference>
<evidence type="ECO:0000256" key="7">
    <source>
        <dbReference type="ARBA" id="ARBA00023163"/>
    </source>
</evidence>
<dbReference type="GO" id="GO:0051216">
    <property type="term" value="P:cartilage development"/>
    <property type="evidence" value="ECO:0007669"/>
    <property type="project" value="Ensembl"/>
</dbReference>
<evidence type="ECO:0000256" key="11">
    <source>
        <dbReference type="RuleBase" id="RU000682"/>
    </source>
</evidence>
<dbReference type="PANTHER" id="PTHR45771:SF9">
    <property type="entry name" value="HOMEOBOX PROTEIN HOX-C4"/>
    <property type="match status" value="1"/>
</dbReference>
<dbReference type="SMART" id="SM00389">
    <property type="entry name" value="HOX"/>
    <property type="match status" value="1"/>
</dbReference>
<evidence type="ECO:0000313" key="15">
    <source>
        <dbReference type="RefSeq" id="XP_028347083.1"/>
    </source>
</evidence>
<keyword evidence="3" id="KW-0217">Developmental protein</keyword>
<dbReference type="PROSITE" id="PS00027">
    <property type="entry name" value="HOMEOBOX_1"/>
    <property type="match status" value="1"/>
</dbReference>
<dbReference type="PROSITE" id="PS00032">
    <property type="entry name" value="ANTENNAPEDIA"/>
    <property type="match status" value="1"/>
</dbReference>
<accession>A0A455BGP2</accession>
<evidence type="ECO:0000256" key="4">
    <source>
        <dbReference type="ARBA" id="ARBA00023015"/>
    </source>
</evidence>
<dbReference type="FunFam" id="1.10.10.60:FF:000029">
    <property type="entry name" value="Homeobox protein Hox-D4"/>
    <property type="match status" value="1"/>
</dbReference>
<evidence type="ECO:0000256" key="3">
    <source>
        <dbReference type="ARBA" id="ARBA00022473"/>
    </source>
</evidence>
<feature type="DNA-binding region" description="Homeobox" evidence="10">
    <location>
        <begin position="140"/>
        <end position="199"/>
    </location>
</feature>
<dbReference type="GO" id="GO:0048704">
    <property type="term" value="P:embryonic skeletal system morphogenesis"/>
    <property type="evidence" value="ECO:0007669"/>
    <property type="project" value="TreeGrafter"/>
</dbReference>
<gene>
    <name evidence="15" type="primary">HOXC4</name>
</gene>
<dbReference type="STRING" id="9755.ENSPCTP00005011757"/>
<keyword evidence="4" id="KW-0805">Transcription regulation</keyword>
<dbReference type="GO" id="GO:0000978">
    <property type="term" value="F:RNA polymerase II cis-regulatory region sequence-specific DNA binding"/>
    <property type="evidence" value="ECO:0007669"/>
    <property type="project" value="Ensembl"/>
</dbReference>
<evidence type="ECO:0000256" key="8">
    <source>
        <dbReference type="ARBA" id="ARBA00023242"/>
    </source>
</evidence>
<dbReference type="InterPro" id="IPR050609">
    <property type="entry name" value="Antp_homeobox_Deformed_sf"/>
</dbReference>
<dbReference type="PRINTS" id="PR00024">
    <property type="entry name" value="HOMEOBOX"/>
</dbReference>
<dbReference type="GeneID" id="102987669"/>
<keyword evidence="14" id="KW-1185">Reference proteome</keyword>
<dbReference type="InterPro" id="IPR017995">
    <property type="entry name" value="Homeobox_antennapedia"/>
</dbReference>
<dbReference type="GO" id="GO:0005654">
    <property type="term" value="C:nucleoplasm"/>
    <property type="evidence" value="ECO:0007669"/>
    <property type="project" value="Ensembl"/>
</dbReference>
<dbReference type="InterPro" id="IPR020479">
    <property type="entry name" value="HD_metazoa"/>
</dbReference>
<dbReference type="PRINTS" id="PR00025">
    <property type="entry name" value="ANTENNAPEDIA"/>
</dbReference>
<comment type="similarity">
    <text evidence="9">Belongs to the Antp homeobox family. Deformed subfamily.</text>
</comment>
<protein>
    <submittedName>
        <fullName evidence="15">Homeobox protein Hox-C4 isoform X2</fullName>
    </submittedName>
</protein>
<dbReference type="InterPro" id="IPR001356">
    <property type="entry name" value="HD"/>
</dbReference>
<evidence type="ECO:0000259" key="13">
    <source>
        <dbReference type="PROSITE" id="PS50071"/>
    </source>
</evidence>
<keyword evidence="8 10" id="KW-0539">Nucleus</keyword>
<dbReference type="SUPFAM" id="SSF46689">
    <property type="entry name" value="Homeodomain-like"/>
    <property type="match status" value="1"/>
</dbReference>
<evidence type="ECO:0000256" key="2">
    <source>
        <dbReference type="ARBA" id="ARBA00004123"/>
    </source>
</evidence>
<evidence type="ECO:0000313" key="14">
    <source>
        <dbReference type="Proteomes" id="UP000248484"/>
    </source>
</evidence>
<evidence type="ECO:0000256" key="5">
    <source>
        <dbReference type="ARBA" id="ARBA00023125"/>
    </source>
</evidence>
<comment type="function">
    <text evidence="1">Sequence-specific transcription factor which is part of a developmental regulatory system that provides cells with specific positional identities on the anterior-posterior axis.</text>
</comment>
<feature type="region of interest" description="Disordered" evidence="12">
    <location>
        <begin position="1"/>
        <end position="114"/>
    </location>
</feature>
<feature type="region of interest" description="Disordered" evidence="12">
    <location>
        <begin position="198"/>
        <end position="248"/>
    </location>
</feature>
<feature type="domain" description="Homeobox" evidence="13">
    <location>
        <begin position="138"/>
        <end position="198"/>
    </location>
</feature>
<dbReference type="CDD" id="cd00086">
    <property type="entry name" value="homeodomain"/>
    <property type="match status" value="1"/>
</dbReference>
<feature type="compositionally biased region" description="Basic and acidic residues" evidence="12">
    <location>
        <begin position="16"/>
        <end position="35"/>
    </location>
</feature>
<dbReference type="Pfam" id="PF00046">
    <property type="entry name" value="Homeodomain"/>
    <property type="match status" value="1"/>
</dbReference>
<dbReference type="GO" id="GO:0071837">
    <property type="term" value="F:HMG box domain binding"/>
    <property type="evidence" value="ECO:0007669"/>
    <property type="project" value="Ensembl"/>
</dbReference>
<dbReference type="PROSITE" id="PS50071">
    <property type="entry name" value="HOMEOBOX_2"/>
    <property type="match status" value="1"/>
</dbReference>
<dbReference type="Proteomes" id="UP000248484">
    <property type="component" value="Chromosome 6"/>
</dbReference>
<dbReference type="PANTHER" id="PTHR45771">
    <property type="entry name" value="HOMEOTIC PROTEIN DEFORMED"/>
    <property type="match status" value="1"/>
</dbReference>
<evidence type="ECO:0000256" key="9">
    <source>
        <dbReference type="ARBA" id="ARBA00038235"/>
    </source>
</evidence>
<proteinExistence type="inferred from homology"/>
<dbReference type="InterPro" id="IPR001827">
    <property type="entry name" value="Homeobox_Antennapedia_CS"/>
</dbReference>
<evidence type="ECO:0000256" key="12">
    <source>
        <dbReference type="SAM" id="MobiDB-lite"/>
    </source>
</evidence>
<keyword evidence="5 10" id="KW-0238">DNA-binding</keyword>
<keyword evidence="6 10" id="KW-0371">Homeobox</keyword>
<sequence length="248" mass="27916">MARGLEYSQNSYIPEHSPEYYGRTRESGFQHHHQELYPPPPPRPSYPERQYSCTSLQGPGNSRGHGPAQAGHHHPEKSQPLCEPAPLSGASASPSPAPPACSQPAPDHPSSAASKQPIVYPWMKKIHVSTVNPNYNGGEPKRSRTAYTRQQVLELEKEFHYNRYLTRRRRIEIAHSLCLSERQIKIWFQNRRMKWKKDHRLPNTKVRSAPPAGAAPSTLSAATPGTSEDHSQSTTPPEQQRAEDITRL</sequence>
<comment type="subcellular location">
    <subcellularLocation>
        <location evidence="2 10 11">Nucleus</location>
    </subcellularLocation>
</comment>
<dbReference type="GO" id="GO:0001228">
    <property type="term" value="F:DNA-binding transcription activator activity, RNA polymerase II-specific"/>
    <property type="evidence" value="ECO:0007669"/>
    <property type="project" value="Ensembl"/>
</dbReference>
<reference evidence="15" key="1">
    <citation type="submission" date="2025-08" db="UniProtKB">
        <authorList>
            <consortium name="RefSeq"/>
        </authorList>
    </citation>
    <scope>IDENTIFICATION</scope>
    <source>
        <tissue evidence="15">Muscle</tissue>
    </source>
</reference>
<keyword evidence="7" id="KW-0804">Transcription</keyword>
<evidence type="ECO:0000256" key="1">
    <source>
        <dbReference type="ARBA" id="ARBA00003263"/>
    </source>
</evidence>
<dbReference type="InterPro" id="IPR017970">
    <property type="entry name" value="Homeobox_CS"/>
</dbReference>
<organism evidence="14 15">
    <name type="scientific">Physeter macrocephalus</name>
    <name type="common">Sperm whale</name>
    <name type="synonym">Physeter catodon</name>
    <dbReference type="NCBI Taxonomy" id="9755"/>
    <lineage>
        <taxon>Eukaryota</taxon>
        <taxon>Metazoa</taxon>
        <taxon>Chordata</taxon>
        <taxon>Craniata</taxon>
        <taxon>Vertebrata</taxon>
        <taxon>Euteleostomi</taxon>
        <taxon>Mammalia</taxon>
        <taxon>Eutheria</taxon>
        <taxon>Laurasiatheria</taxon>
        <taxon>Artiodactyla</taxon>
        <taxon>Whippomorpha</taxon>
        <taxon>Cetacea</taxon>
        <taxon>Odontoceti</taxon>
        <taxon>Physeteridae</taxon>
        <taxon>Physeter</taxon>
    </lineage>
</organism>
<evidence type="ECO:0000256" key="6">
    <source>
        <dbReference type="ARBA" id="ARBA00023155"/>
    </source>
</evidence>